<dbReference type="Gene3D" id="1.10.275.10">
    <property type="entry name" value="Fumarase/aspartase (N-terminal domain)"/>
    <property type="match status" value="1"/>
</dbReference>
<evidence type="ECO:0000313" key="1">
    <source>
        <dbReference type="EMBL" id="OGG42082.1"/>
    </source>
</evidence>
<dbReference type="InterPro" id="IPR024083">
    <property type="entry name" value="Fumarase/histidase_N"/>
</dbReference>
<dbReference type="InterPro" id="IPR008948">
    <property type="entry name" value="L-Aspartase-like"/>
</dbReference>
<dbReference type="AlphaFoldDB" id="A0A1F6BZ78"/>
<sequence>MEDVALFVSDSSFKLRVSPVALIRVRASHSFVANELGERVVYGVNTGFGPMASFMIGPDKLVTLQYNLVRSHASGIGNPLPERYVAAAMIVRLNTLLRGYSGVSEELIHKLVLFLNRRIFPVVPEHGAVGTSGDLVQLAHIALALIGEGEVLHEGKRQATAKVLQKLGILPHVLLPKEGLSLINGTSLMSGIGALGVLHAERLLSLALRAGALALESVSAYSDGILSELHELRPHSGQKEAARVLRELVRASEFLRDRARLSKRSRAGVEHINDDVQEFYSFRCIPQILGPVLDTIRNARGVLQIEINSVTDNPIVDVANKKFLHGGNFHGEYVATALDEMKAGLVKLTMLSERRTNYFLHAKINHRFPPFLNMDTPGLTLALQGLQFVSTSTTALSQTYAFPHRVHSIPTNNDNQDLVSMGADAALLFMKVVEQAYIVLGIELVSLCQTVDILKGEQKLSESSRELYRAVRAIIPPVIQDRPLSLELQSLISFLQNTERFDISFRLSS</sequence>
<dbReference type="STRING" id="1798471.A3A21_03475"/>
<dbReference type="CDD" id="cd00332">
    <property type="entry name" value="PAL-HAL"/>
    <property type="match status" value="1"/>
</dbReference>
<protein>
    <recommendedName>
        <fullName evidence="3">Histidine ammonia-lyase</fullName>
    </recommendedName>
</protein>
<evidence type="ECO:0000313" key="2">
    <source>
        <dbReference type="Proteomes" id="UP000176996"/>
    </source>
</evidence>
<dbReference type="InterPro" id="IPR001106">
    <property type="entry name" value="Aromatic_Lyase"/>
</dbReference>
<dbReference type="EMBL" id="MFKK01000008">
    <property type="protein sequence ID" value="OGG42082.1"/>
    <property type="molecule type" value="Genomic_DNA"/>
</dbReference>
<evidence type="ECO:0008006" key="3">
    <source>
        <dbReference type="Google" id="ProtNLM"/>
    </source>
</evidence>
<dbReference type="SUPFAM" id="SSF48557">
    <property type="entry name" value="L-aspartase-like"/>
    <property type="match status" value="1"/>
</dbReference>
<proteinExistence type="predicted"/>
<gene>
    <name evidence="1" type="ORF">A3A21_03475</name>
</gene>
<organism evidence="1 2">
    <name type="scientific">Candidatus Jorgensenbacteria bacterium RIFCSPLOWO2_01_FULL_45_25b</name>
    <dbReference type="NCBI Taxonomy" id="1798471"/>
    <lineage>
        <taxon>Bacteria</taxon>
        <taxon>Candidatus Joergenseniibacteriota</taxon>
    </lineage>
</organism>
<dbReference type="GO" id="GO:0016841">
    <property type="term" value="F:ammonia-lyase activity"/>
    <property type="evidence" value="ECO:0007669"/>
    <property type="project" value="UniProtKB-ARBA"/>
</dbReference>
<dbReference type="Pfam" id="PF00221">
    <property type="entry name" value="Lyase_aromatic"/>
    <property type="match status" value="1"/>
</dbReference>
<comment type="caution">
    <text evidence="1">The sequence shown here is derived from an EMBL/GenBank/DDBJ whole genome shotgun (WGS) entry which is preliminary data.</text>
</comment>
<dbReference type="PANTHER" id="PTHR10362">
    <property type="entry name" value="HISTIDINE AMMONIA-LYASE"/>
    <property type="match status" value="1"/>
</dbReference>
<dbReference type="Gene3D" id="1.20.200.10">
    <property type="entry name" value="Fumarase/aspartase (Central domain)"/>
    <property type="match status" value="1"/>
</dbReference>
<name>A0A1F6BZ78_9BACT</name>
<reference evidence="1 2" key="1">
    <citation type="journal article" date="2016" name="Nat. Commun.">
        <title>Thousands of microbial genomes shed light on interconnected biogeochemical processes in an aquifer system.</title>
        <authorList>
            <person name="Anantharaman K."/>
            <person name="Brown C.T."/>
            <person name="Hug L.A."/>
            <person name="Sharon I."/>
            <person name="Castelle C.J."/>
            <person name="Probst A.J."/>
            <person name="Thomas B.C."/>
            <person name="Singh A."/>
            <person name="Wilkins M.J."/>
            <person name="Karaoz U."/>
            <person name="Brodie E.L."/>
            <person name="Williams K.H."/>
            <person name="Hubbard S.S."/>
            <person name="Banfield J.F."/>
        </authorList>
    </citation>
    <scope>NUCLEOTIDE SEQUENCE [LARGE SCALE GENOMIC DNA]</scope>
</reference>
<accession>A0A1F6BZ78</accession>
<dbReference type="Proteomes" id="UP000176996">
    <property type="component" value="Unassembled WGS sequence"/>
</dbReference>